<dbReference type="STRING" id="1519643.SAMN06295933_1295"/>
<keyword evidence="4" id="KW-1185">Reference proteome</keyword>
<feature type="signal peptide" evidence="2">
    <location>
        <begin position="1"/>
        <end position="23"/>
    </location>
</feature>
<name>A0A1X7CUW1_9BACT</name>
<proteinExistence type="predicted"/>
<dbReference type="OrthoDB" id="5465427at2"/>
<keyword evidence="2" id="KW-0732">Signal</keyword>
<feature type="chain" id="PRO_5012755908" evidence="2">
    <location>
        <begin position="24"/>
        <end position="118"/>
    </location>
</feature>
<organism evidence="3 4">
    <name type="scientific">Desulfovibrio gilichinskyi</name>
    <dbReference type="NCBI Taxonomy" id="1519643"/>
    <lineage>
        <taxon>Bacteria</taxon>
        <taxon>Pseudomonadati</taxon>
        <taxon>Thermodesulfobacteriota</taxon>
        <taxon>Desulfovibrionia</taxon>
        <taxon>Desulfovibrionales</taxon>
        <taxon>Desulfovibrionaceae</taxon>
        <taxon>Desulfovibrio</taxon>
    </lineage>
</organism>
<protein>
    <submittedName>
        <fullName evidence="3">Uncharacterized protein</fullName>
    </submittedName>
</protein>
<dbReference type="EMBL" id="FWZU01000002">
    <property type="protein sequence ID" value="SMF03577.1"/>
    <property type="molecule type" value="Genomic_DNA"/>
</dbReference>
<dbReference type="RefSeq" id="WP_085100034.1">
    <property type="nucleotide sequence ID" value="NZ_FWZU01000002.1"/>
</dbReference>
<dbReference type="Proteomes" id="UP000192906">
    <property type="component" value="Unassembled WGS sequence"/>
</dbReference>
<reference evidence="4" key="1">
    <citation type="submission" date="2017-04" db="EMBL/GenBank/DDBJ databases">
        <authorList>
            <person name="Varghese N."/>
            <person name="Submissions S."/>
        </authorList>
    </citation>
    <scope>NUCLEOTIDE SEQUENCE [LARGE SCALE GENOMIC DNA]</scope>
    <source>
        <strain evidence="4">K3S</strain>
    </source>
</reference>
<evidence type="ECO:0000313" key="4">
    <source>
        <dbReference type="Proteomes" id="UP000192906"/>
    </source>
</evidence>
<feature type="region of interest" description="Disordered" evidence="1">
    <location>
        <begin position="93"/>
        <end position="118"/>
    </location>
</feature>
<dbReference type="AlphaFoldDB" id="A0A1X7CUW1"/>
<evidence type="ECO:0000313" key="3">
    <source>
        <dbReference type="EMBL" id="SMF03577.1"/>
    </source>
</evidence>
<evidence type="ECO:0000256" key="2">
    <source>
        <dbReference type="SAM" id="SignalP"/>
    </source>
</evidence>
<feature type="compositionally biased region" description="Polar residues" evidence="1">
    <location>
        <begin position="109"/>
        <end position="118"/>
    </location>
</feature>
<gene>
    <name evidence="3" type="ORF">SAMN06295933_1295</name>
</gene>
<evidence type="ECO:0000256" key="1">
    <source>
        <dbReference type="SAM" id="MobiDB-lite"/>
    </source>
</evidence>
<sequence length="118" mass="12811">MKRLCNLFLVIFVLMLYSGTAFSAEAPSENGDETIVGVIISMDDGIFLDDGYQIYLLVGLDDQQYMGLTVEVIGESIIVDGAPAIKVKEINVLDPQPQEEMAPDDEPGNTANDANINN</sequence>
<accession>A0A1X7CUW1</accession>